<keyword evidence="2" id="KW-1185">Reference proteome</keyword>
<accession>F1D1C6</accession>
<evidence type="ECO:0000313" key="1">
    <source>
        <dbReference type="EMBL" id="ADX87920.1"/>
    </source>
</evidence>
<protein>
    <submittedName>
        <fullName evidence="1">Uncharacterized protein ORF104</fullName>
    </submittedName>
</protein>
<organism evidence="1 2">
    <name type="scientific">Vibrio phage ICP1</name>
    <dbReference type="NCBI Taxonomy" id="979525"/>
    <lineage>
        <taxon>Viruses</taxon>
        <taxon>Duplodnaviria</taxon>
        <taxon>Heunggongvirae</taxon>
        <taxon>Uroviricota</taxon>
        <taxon>Caudoviricetes</taxon>
        <taxon>Mohonavirus</taxon>
        <taxon>Mohonavirus ICP1</taxon>
    </lineage>
</organism>
<sequence>MEQVLFDTKAFFTTRELDSKQELERDDIGNVFLVYYSRHRDYDRYEGKVSDWSEWEASGVNLQVGFAKKLTLFDKICGWLGTGEWKEYKTVMCVGFKEE</sequence>
<dbReference type="GeneID" id="10228583"/>
<dbReference type="Proteomes" id="UP000007502">
    <property type="component" value="Segment"/>
</dbReference>
<reference evidence="1 2" key="1">
    <citation type="journal article" date="2011" name="MBio">
        <title>Evidence of a dominant lineage of Vibrio cholerae-specific lytic bacteriophages shed by cholera patients over a 10-year period in Dhaka, Bangladesh.</title>
        <authorList>
            <person name="Seed K.D."/>
            <person name="Bodi K.L."/>
            <person name="Kropinski A.M."/>
            <person name="Ackermann H.W."/>
            <person name="Calderwood S.B."/>
            <person name="Qadri F."/>
            <person name="Camilli A."/>
        </authorList>
    </citation>
    <scope>NUCLEOTIDE SEQUENCE [LARGE SCALE GENOMIC DNA]</scope>
</reference>
<dbReference type="EMBL" id="HQ641347">
    <property type="protein sequence ID" value="ADX87920.1"/>
    <property type="molecule type" value="Genomic_DNA"/>
</dbReference>
<dbReference type="KEGG" id="vg:10228583"/>
<name>F1D1C6_9CAUD</name>
<dbReference type="RefSeq" id="YP_004251045.1">
    <property type="nucleotide sequence ID" value="NC_015157.1"/>
</dbReference>
<gene>
    <name evidence="1" type="primary">ORF104</name>
</gene>
<proteinExistence type="predicted"/>
<evidence type="ECO:0000313" key="2">
    <source>
        <dbReference type="Proteomes" id="UP000007502"/>
    </source>
</evidence>